<dbReference type="KEGG" id="vg:40102483"/>
<gene>
    <name evidence="2" type="primary">18</name>
    <name evidence="2" type="ORF">PBI_SOUR_18</name>
</gene>
<dbReference type="GeneID" id="40102483"/>
<feature type="transmembrane region" description="Helical" evidence="1">
    <location>
        <begin position="98"/>
        <end position="117"/>
    </location>
</feature>
<name>A0A2U8UKI4_9CAUD</name>
<keyword evidence="1" id="KW-0472">Membrane</keyword>
<evidence type="ECO:0000313" key="2">
    <source>
        <dbReference type="EMBL" id="AWN04219.1"/>
    </source>
</evidence>
<sequence>MMSPGEEARRKVEEFAQQAEYRREFIVIQTVFLAFLPIIYAGFIFTYGDDLWTVNGTTIAVYSTAMDLPNAPESWGTFFLIVGVGVLVALFTRHDMWLAIIAALTALVVCAFMVSFATDYVRYDAPQALPAALVYGVVGLSFFNLSRLAWVSARHKVRL</sequence>
<dbReference type="RefSeq" id="YP_009625589.1">
    <property type="nucleotide sequence ID" value="NC_042132.1"/>
</dbReference>
<dbReference type="EMBL" id="MH153810">
    <property type="protein sequence ID" value="AWN04219.1"/>
    <property type="molecule type" value="Genomic_DNA"/>
</dbReference>
<reference evidence="3" key="1">
    <citation type="submission" date="2018-03" db="EMBL/GenBank/DDBJ databases">
        <authorList>
            <person name="Keele B.F."/>
        </authorList>
    </citation>
    <scope>NUCLEOTIDE SEQUENCE [LARGE SCALE GENOMIC DNA]</scope>
</reference>
<evidence type="ECO:0000313" key="3">
    <source>
        <dbReference type="Proteomes" id="UP000246591"/>
    </source>
</evidence>
<feature type="transmembrane region" description="Helical" evidence="1">
    <location>
        <begin position="25"/>
        <end position="47"/>
    </location>
</feature>
<dbReference type="Proteomes" id="UP000246591">
    <property type="component" value="Segment"/>
</dbReference>
<keyword evidence="3" id="KW-1185">Reference proteome</keyword>
<evidence type="ECO:0000256" key="1">
    <source>
        <dbReference type="SAM" id="Phobius"/>
    </source>
</evidence>
<feature type="transmembrane region" description="Helical" evidence="1">
    <location>
        <begin position="129"/>
        <end position="150"/>
    </location>
</feature>
<feature type="transmembrane region" description="Helical" evidence="1">
    <location>
        <begin position="74"/>
        <end position="91"/>
    </location>
</feature>
<proteinExistence type="predicted"/>
<protein>
    <submittedName>
        <fullName evidence="2">Membrane protein</fullName>
    </submittedName>
</protein>
<keyword evidence="1" id="KW-0812">Transmembrane</keyword>
<organism evidence="2 3">
    <name type="scientific">Gordonia phage Sour</name>
    <dbReference type="NCBI Taxonomy" id="2182349"/>
    <lineage>
        <taxon>Viruses</taxon>
        <taxon>Duplodnaviria</taxon>
        <taxon>Heunggongvirae</taxon>
        <taxon>Uroviricota</taxon>
        <taxon>Caudoviricetes</taxon>
        <taxon>Sourvirus</taxon>
        <taxon>Sourvirus sour</taxon>
    </lineage>
</organism>
<accession>A0A2U8UKI4</accession>
<keyword evidence="1" id="KW-1133">Transmembrane helix</keyword>